<dbReference type="FunFam" id="1.20.1720.10:FF:000013">
    <property type="entry name" value="Related to multidrug resistance proteins"/>
    <property type="match status" value="1"/>
</dbReference>
<feature type="region of interest" description="Disordered" evidence="7">
    <location>
        <begin position="1"/>
        <end position="45"/>
    </location>
</feature>
<dbReference type="Proteomes" id="UP000077266">
    <property type="component" value="Unassembled WGS sequence"/>
</dbReference>
<keyword evidence="5 8" id="KW-1133">Transmembrane helix</keyword>
<feature type="transmembrane region" description="Helical" evidence="8">
    <location>
        <begin position="450"/>
        <end position="471"/>
    </location>
</feature>
<feature type="transmembrane region" description="Helical" evidence="8">
    <location>
        <begin position="281"/>
        <end position="301"/>
    </location>
</feature>
<dbReference type="EMBL" id="KV426033">
    <property type="protein sequence ID" value="KZV91168.1"/>
    <property type="molecule type" value="Genomic_DNA"/>
</dbReference>
<dbReference type="PRINTS" id="PR01035">
    <property type="entry name" value="TCRTETA"/>
</dbReference>
<dbReference type="PANTHER" id="PTHR23501">
    <property type="entry name" value="MAJOR FACILITATOR SUPERFAMILY"/>
    <property type="match status" value="1"/>
</dbReference>
<evidence type="ECO:0000259" key="9">
    <source>
        <dbReference type="PROSITE" id="PS50850"/>
    </source>
</evidence>
<feature type="transmembrane region" description="Helical" evidence="8">
    <location>
        <begin position="255"/>
        <end position="275"/>
    </location>
</feature>
<dbReference type="STRING" id="1314781.A0A165GY68"/>
<keyword evidence="4 8" id="KW-0812">Transmembrane</keyword>
<name>A0A165GY68_EXIGL</name>
<evidence type="ECO:0000256" key="3">
    <source>
        <dbReference type="ARBA" id="ARBA00022448"/>
    </source>
</evidence>
<dbReference type="PANTHER" id="PTHR23501:SF102">
    <property type="entry name" value="DRUG TRANSPORTER, PUTATIVE (AFU_ORTHOLOGUE AFUA_3G08530)-RELATED"/>
    <property type="match status" value="1"/>
</dbReference>
<dbReference type="InterPro" id="IPR011701">
    <property type="entry name" value="MFS"/>
</dbReference>
<feature type="transmembrane region" description="Helical" evidence="8">
    <location>
        <begin position="411"/>
        <end position="429"/>
    </location>
</feature>
<evidence type="ECO:0000313" key="10">
    <source>
        <dbReference type="EMBL" id="KZV91168.1"/>
    </source>
</evidence>
<feature type="transmembrane region" description="Helical" evidence="8">
    <location>
        <begin position="56"/>
        <end position="78"/>
    </location>
</feature>
<comment type="similarity">
    <text evidence="2">Belongs to the major facilitator superfamily.</text>
</comment>
<sequence length="599" mass="63459">MSSNALEPKASNELTTAAPTIASETGATPERKLKPGEKWQGNASETQHLPENNLKIIVPALMLTIFLAALDQTIGTSSQLSFATALPTIVNDIGGESGYSWVGSAYLLMSACLMPLYGKLSDIIGRKTILYFGILVFLLGSALCGAAQSFIWLVIARGVQGIGGGGIMQMVLIVISDIVSLEDRPKFGGAMGATWGIASVVGPLIGGAFADHVSWRWCFFVNLPTGGFAAALLLFLKLNPRPKKSFRQQLDEFDFIGLILLVGGVACLLVGFNFGETSWSQAKTIALLVVGAVLLVAAATYEMYTTRSPILPPRLFKTRTTAAVLFFVFIHAFVFFSASFYVPLYFQVLGANATLSGVKLIPMSFGASFLAAASGIVLSKIKRYRPIIWTGWVFMTVGTGLMIMMDEKTSVAAQEIFILIAGIGVGHLFQPPLIALQAAMPLDMLATSTAAFGLIRTLGGTVGISVGGAIYSSEVQNRIKSLTASGVITPGAGGLDLGSITRNVRQISDIPDQATRQALQHAFTKSIALIWIVCMPLLGVGLISTLFLRAYSLERKVTRGPKGDVVPEGQLTPAGNVSQVDVEGGAPITDEKKVEPAAA</sequence>
<keyword evidence="3" id="KW-0813">Transport</keyword>
<dbReference type="GO" id="GO:0012505">
    <property type="term" value="C:endomembrane system"/>
    <property type="evidence" value="ECO:0007669"/>
    <property type="project" value="UniProtKB-SubCell"/>
</dbReference>
<dbReference type="PROSITE" id="PS50850">
    <property type="entry name" value="MFS"/>
    <property type="match status" value="1"/>
</dbReference>
<protein>
    <submittedName>
        <fullName evidence="10">MFS general substrate transporter</fullName>
    </submittedName>
</protein>
<organism evidence="10 11">
    <name type="scientific">Exidia glandulosa HHB12029</name>
    <dbReference type="NCBI Taxonomy" id="1314781"/>
    <lineage>
        <taxon>Eukaryota</taxon>
        <taxon>Fungi</taxon>
        <taxon>Dikarya</taxon>
        <taxon>Basidiomycota</taxon>
        <taxon>Agaricomycotina</taxon>
        <taxon>Agaricomycetes</taxon>
        <taxon>Auriculariales</taxon>
        <taxon>Exidiaceae</taxon>
        <taxon>Exidia</taxon>
    </lineage>
</organism>
<evidence type="ECO:0000313" key="11">
    <source>
        <dbReference type="Proteomes" id="UP000077266"/>
    </source>
</evidence>
<dbReference type="InterPro" id="IPR020846">
    <property type="entry name" value="MFS_dom"/>
</dbReference>
<dbReference type="FunCoup" id="A0A165GY68">
    <property type="interactions" value="34"/>
</dbReference>
<dbReference type="GO" id="GO:0005886">
    <property type="term" value="C:plasma membrane"/>
    <property type="evidence" value="ECO:0007669"/>
    <property type="project" value="TreeGrafter"/>
</dbReference>
<proteinExistence type="inferred from homology"/>
<dbReference type="InterPro" id="IPR001958">
    <property type="entry name" value="Tet-R_TetA/multi-R_MdtG-like"/>
</dbReference>
<feature type="compositionally biased region" description="Polar residues" evidence="7">
    <location>
        <begin position="12"/>
        <end position="26"/>
    </location>
</feature>
<feature type="transmembrane region" description="Helical" evidence="8">
    <location>
        <begin position="386"/>
        <end position="405"/>
    </location>
</feature>
<feature type="transmembrane region" description="Helical" evidence="8">
    <location>
        <begin position="322"/>
        <end position="348"/>
    </location>
</feature>
<dbReference type="Gene3D" id="1.20.1250.20">
    <property type="entry name" value="MFS general substrate transporter like domains"/>
    <property type="match status" value="1"/>
</dbReference>
<feature type="compositionally biased region" description="Basic and acidic residues" evidence="7">
    <location>
        <begin position="589"/>
        <end position="599"/>
    </location>
</feature>
<feature type="transmembrane region" description="Helical" evidence="8">
    <location>
        <begin position="360"/>
        <end position="379"/>
    </location>
</feature>
<accession>A0A165GY68</accession>
<keyword evidence="11" id="KW-1185">Reference proteome</keyword>
<evidence type="ECO:0000256" key="6">
    <source>
        <dbReference type="ARBA" id="ARBA00023136"/>
    </source>
</evidence>
<keyword evidence="6 8" id="KW-0472">Membrane</keyword>
<dbReference type="SUPFAM" id="SSF103473">
    <property type="entry name" value="MFS general substrate transporter"/>
    <property type="match status" value="1"/>
</dbReference>
<dbReference type="GO" id="GO:0022857">
    <property type="term" value="F:transmembrane transporter activity"/>
    <property type="evidence" value="ECO:0007669"/>
    <property type="project" value="InterPro"/>
</dbReference>
<evidence type="ECO:0000256" key="8">
    <source>
        <dbReference type="SAM" id="Phobius"/>
    </source>
</evidence>
<evidence type="ECO:0000256" key="1">
    <source>
        <dbReference type="ARBA" id="ARBA00004127"/>
    </source>
</evidence>
<comment type="subcellular location">
    <subcellularLocation>
        <location evidence="1">Endomembrane system</location>
        <topology evidence="1">Multi-pass membrane protein</topology>
    </subcellularLocation>
</comment>
<dbReference type="CDD" id="cd17502">
    <property type="entry name" value="MFS_Azr1_MDR_like"/>
    <property type="match status" value="1"/>
</dbReference>
<dbReference type="InterPro" id="IPR036259">
    <property type="entry name" value="MFS_trans_sf"/>
</dbReference>
<evidence type="ECO:0000256" key="2">
    <source>
        <dbReference type="ARBA" id="ARBA00008335"/>
    </source>
</evidence>
<feature type="transmembrane region" description="Helical" evidence="8">
    <location>
        <begin position="214"/>
        <end position="235"/>
    </location>
</feature>
<evidence type="ECO:0000256" key="7">
    <source>
        <dbReference type="SAM" id="MobiDB-lite"/>
    </source>
</evidence>
<feature type="transmembrane region" description="Helical" evidence="8">
    <location>
        <begin position="528"/>
        <end position="548"/>
    </location>
</feature>
<feature type="domain" description="Major facilitator superfamily (MFS) profile" evidence="9">
    <location>
        <begin position="57"/>
        <end position="553"/>
    </location>
</feature>
<dbReference type="Gene3D" id="1.20.1720.10">
    <property type="entry name" value="Multidrug resistance protein D"/>
    <property type="match status" value="1"/>
</dbReference>
<dbReference type="AlphaFoldDB" id="A0A165GY68"/>
<evidence type="ECO:0000256" key="5">
    <source>
        <dbReference type="ARBA" id="ARBA00022989"/>
    </source>
</evidence>
<dbReference type="Pfam" id="PF07690">
    <property type="entry name" value="MFS_1"/>
    <property type="match status" value="1"/>
</dbReference>
<feature type="transmembrane region" description="Helical" evidence="8">
    <location>
        <begin position="161"/>
        <end position="180"/>
    </location>
</feature>
<gene>
    <name evidence="10" type="ORF">EXIGLDRAFT_837293</name>
</gene>
<reference evidence="10 11" key="1">
    <citation type="journal article" date="2016" name="Mol. Biol. Evol.">
        <title>Comparative Genomics of Early-Diverging Mushroom-Forming Fungi Provides Insights into the Origins of Lignocellulose Decay Capabilities.</title>
        <authorList>
            <person name="Nagy L.G."/>
            <person name="Riley R."/>
            <person name="Tritt A."/>
            <person name="Adam C."/>
            <person name="Daum C."/>
            <person name="Floudas D."/>
            <person name="Sun H."/>
            <person name="Yadav J.S."/>
            <person name="Pangilinan J."/>
            <person name="Larsson K.H."/>
            <person name="Matsuura K."/>
            <person name="Barry K."/>
            <person name="Labutti K."/>
            <person name="Kuo R."/>
            <person name="Ohm R.A."/>
            <person name="Bhattacharya S.S."/>
            <person name="Shirouzu T."/>
            <person name="Yoshinaga Y."/>
            <person name="Martin F.M."/>
            <person name="Grigoriev I.V."/>
            <person name="Hibbett D.S."/>
        </authorList>
    </citation>
    <scope>NUCLEOTIDE SEQUENCE [LARGE SCALE GENOMIC DNA]</scope>
    <source>
        <strain evidence="10 11">HHB12029</strain>
    </source>
</reference>
<feature type="transmembrane region" description="Helical" evidence="8">
    <location>
        <begin position="129"/>
        <end position="155"/>
    </location>
</feature>
<feature type="region of interest" description="Disordered" evidence="7">
    <location>
        <begin position="559"/>
        <end position="599"/>
    </location>
</feature>
<dbReference type="InParanoid" id="A0A165GY68"/>
<feature type="transmembrane region" description="Helical" evidence="8">
    <location>
        <begin position="187"/>
        <end position="208"/>
    </location>
</feature>
<feature type="transmembrane region" description="Helical" evidence="8">
    <location>
        <begin position="98"/>
        <end position="117"/>
    </location>
</feature>
<evidence type="ECO:0000256" key="4">
    <source>
        <dbReference type="ARBA" id="ARBA00022692"/>
    </source>
</evidence>
<dbReference type="OrthoDB" id="10021397at2759"/>